<dbReference type="AlphaFoldDB" id="A0A841SLF4"/>
<dbReference type="Proteomes" id="UP000553957">
    <property type="component" value="Unassembled WGS sequence"/>
</dbReference>
<dbReference type="RefSeq" id="WP_184999644.1">
    <property type="nucleotide sequence ID" value="NZ_BAAAGT010000005.1"/>
</dbReference>
<name>A0A841SLF4_9ACTN</name>
<protein>
    <submittedName>
        <fullName evidence="1">Putative membrane protein</fullName>
    </submittedName>
</protein>
<proteinExistence type="predicted"/>
<comment type="caution">
    <text evidence="1">The sequence shown here is derived from an EMBL/GenBank/DDBJ whole genome shotgun (WGS) entry which is preliminary data.</text>
</comment>
<evidence type="ECO:0000313" key="1">
    <source>
        <dbReference type="EMBL" id="MBB6570801.1"/>
    </source>
</evidence>
<dbReference type="EMBL" id="JACHKF010000001">
    <property type="protein sequence ID" value="MBB6570801.1"/>
    <property type="molecule type" value="Genomic_DNA"/>
</dbReference>
<accession>A0A841SLF4</accession>
<evidence type="ECO:0000313" key="2">
    <source>
        <dbReference type="Proteomes" id="UP000553957"/>
    </source>
</evidence>
<reference evidence="1 2" key="1">
    <citation type="submission" date="2020-08" db="EMBL/GenBank/DDBJ databases">
        <title>Sequencing the genomes of 1000 actinobacteria strains.</title>
        <authorList>
            <person name="Klenk H.-P."/>
        </authorList>
    </citation>
    <scope>NUCLEOTIDE SEQUENCE [LARGE SCALE GENOMIC DNA]</scope>
    <source>
        <strain evidence="1 2">DSM 15626</strain>
    </source>
</reference>
<sequence>MSLLLAFTIGVFVLLRYTSLTIVGFFVSASFGYFIALSRFQPFVQSFFMTLFGAK</sequence>
<organism evidence="1 2">
    <name type="scientific">Kribbella sandramycini</name>
    <dbReference type="NCBI Taxonomy" id="60450"/>
    <lineage>
        <taxon>Bacteria</taxon>
        <taxon>Bacillati</taxon>
        <taxon>Actinomycetota</taxon>
        <taxon>Actinomycetes</taxon>
        <taxon>Propionibacteriales</taxon>
        <taxon>Kribbellaceae</taxon>
        <taxon>Kribbella</taxon>
    </lineage>
</organism>
<gene>
    <name evidence="1" type="ORF">HNR71_006438</name>
</gene>